<proteinExistence type="predicted"/>
<organism evidence="2 3">
    <name type="scientific">Candolleomyces aberdarensis</name>
    <dbReference type="NCBI Taxonomy" id="2316362"/>
    <lineage>
        <taxon>Eukaryota</taxon>
        <taxon>Fungi</taxon>
        <taxon>Dikarya</taxon>
        <taxon>Basidiomycota</taxon>
        <taxon>Agaricomycotina</taxon>
        <taxon>Agaricomycetes</taxon>
        <taxon>Agaricomycetidae</taxon>
        <taxon>Agaricales</taxon>
        <taxon>Agaricineae</taxon>
        <taxon>Psathyrellaceae</taxon>
        <taxon>Candolleomyces</taxon>
    </lineage>
</organism>
<sequence length="92" mass="9761">MSAPTASATQKALFLTKASGDFVVSTAPIYKPSKDEVLVKIHAAALNPADWKVVTRFSYFLSNFPTVLGTDIAGEVVELGEGVTDFAIGDRV</sequence>
<dbReference type="AlphaFoldDB" id="A0A4Q2CZG5"/>
<dbReference type="InterPro" id="IPR047122">
    <property type="entry name" value="Trans-enoyl_RdTase-like"/>
</dbReference>
<dbReference type="GO" id="GO:0016651">
    <property type="term" value="F:oxidoreductase activity, acting on NAD(P)H"/>
    <property type="evidence" value="ECO:0007669"/>
    <property type="project" value="InterPro"/>
</dbReference>
<dbReference type="Pfam" id="PF08240">
    <property type="entry name" value="ADH_N"/>
    <property type="match status" value="1"/>
</dbReference>
<dbReference type="InterPro" id="IPR013154">
    <property type="entry name" value="ADH-like_N"/>
</dbReference>
<protein>
    <recommendedName>
        <fullName evidence="1">Alcohol dehydrogenase-like N-terminal domain-containing protein</fullName>
    </recommendedName>
</protein>
<dbReference type="OrthoDB" id="3233595at2759"/>
<feature type="domain" description="Alcohol dehydrogenase-like N-terminal" evidence="1">
    <location>
        <begin position="34"/>
        <end position="92"/>
    </location>
</feature>
<comment type="caution">
    <text evidence="2">The sequence shown here is derived from an EMBL/GenBank/DDBJ whole genome shotgun (WGS) entry which is preliminary data.</text>
</comment>
<dbReference type="InterPro" id="IPR011032">
    <property type="entry name" value="GroES-like_sf"/>
</dbReference>
<evidence type="ECO:0000313" key="2">
    <source>
        <dbReference type="EMBL" id="RXW11341.1"/>
    </source>
</evidence>
<gene>
    <name evidence="2" type="ORF">EST38_g14514</name>
</gene>
<dbReference type="PANTHER" id="PTHR45348">
    <property type="entry name" value="HYPOTHETICAL OXIDOREDUCTASE (EUROFUNG)"/>
    <property type="match status" value="1"/>
</dbReference>
<name>A0A4Q2CZG5_9AGAR</name>
<reference evidence="2 3" key="1">
    <citation type="submission" date="2019-01" db="EMBL/GenBank/DDBJ databases">
        <title>Draft genome sequence of Psathyrella aberdarensis IHI B618.</title>
        <authorList>
            <person name="Buettner E."/>
            <person name="Kellner H."/>
        </authorList>
    </citation>
    <scope>NUCLEOTIDE SEQUENCE [LARGE SCALE GENOMIC DNA]</scope>
    <source>
        <strain evidence="2 3">IHI B618</strain>
    </source>
</reference>
<evidence type="ECO:0000313" key="3">
    <source>
        <dbReference type="Proteomes" id="UP000290288"/>
    </source>
</evidence>
<dbReference type="Gene3D" id="3.90.180.10">
    <property type="entry name" value="Medium-chain alcohol dehydrogenases, catalytic domain"/>
    <property type="match status" value="1"/>
</dbReference>
<keyword evidence="3" id="KW-1185">Reference proteome</keyword>
<dbReference type="STRING" id="2316362.A0A4Q2CZG5"/>
<dbReference type="SUPFAM" id="SSF50129">
    <property type="entry name" value="GroES-like"/>
    <property type="match status" value="1"/>
</dbReference>
<dbReference type="PANTHER" id="PTHR45348:SF2">
    <property type="entry name" value="ZINC-TYPE ALCOHOL DEHYDROGENASE-LIKE PROTEIN C2E1P3.01"/>
    <property type="match status" value="1"/>
</dbReference>
<dbReference type="Proteomes" id="UP000290288">
    <property type="component" value="Unassembled WGS sequence"/>
</dbReference>
<evidence type="ECO:0000259" key="1">
    <source>
        <dbReference type="Pfam" id="PF08240"/>
    </source>
</evidence>
<dbReference type="EMBL" id="SDEE01002014">
    <property type="protein sequence ID" value="RXW11341.1"/>
    <property type="molecule type" value="Genomic_DNA"/>
</dbReference>
<accession>A0A4Q2CZG5</accession>